<dbReference type="GO" id="GO:0003887">
    <property type="term" value="F:DNA-directed DNA polymerase activity"/>
    <property type="evidence" value="ECO:0007669"/>
    <property type="project" value="UniProtKB-KW"/>
</dbReference>
<accession>A0A0L6JTQ0</accession>
<dbReference type="STRING" id="398512.Bccel_4339"/>
<dbReference type="Pfam" id="PF00476">
    <property type="entry name" value="DNA_pol_A"/>
    <property type="match status" value="1"/>
</dbReference>
<dbReference type="eggNOG" id="COG0749">
    <property type="taxonomic scope" value="Bacteria"/>
</dbReference>
<comment type="catalytic activity">
    <reaction evidence="3">
        <text>DNA(n) + a 2'-deoxyribonucleoside 5'-triphosphate = DNA(n+1) + diphosphate</text>
        <dbReference type="Rhea" id="RHEA:22508"/>
        <dbReference type="Rhea" id="RHEA-COMP:17339"/>
        <dbReference type="Rhea" id="RHEA-COMP:17340"/>
        <dbReference type="ChEBI" id="CHEBI:33019"/>
        <dbReference type="ChEBI" id="CHEBI:61560"/>
        <dbReference type="ChEBI" id="CHEBI:173112"/>
        <dbReference type="EC" id="2.7.7.7"/>
    </reaction>
</comment>
<dbReference type="InterPro" id="IPR012337">
    <property type="entry name" value="RNaseH-like_sf"/>
</dbReference>
<dbReference type="CDD" id="cd08642">
    <property type="entry name" value="DNA_pol_A_pol_I_A"/>
    <property type="match status" value="1"/>
</dbReference>
<dbReference type="Gene3D" id="3.30.70.370">
    <property type="match status" value="2"/>
</dbReference>
<dbReference type="PATRIC" id="fig|398512.5.peg.4546"/>
<gene>
    <name evidence="5" type="ORF">Bccel_4339</name>
</gene>
<keyword evidence="5" id="KW-0548">Nucleotidyltransferase</keyword>
<dbReference type="InterPro" id="IPR001098">
    <property type="entry name" value="DNA-dir_DNA_pol_A_palm_dom"/>
</dbReference>
<feature type="domain" description="DNA-directed DNA polymerase family A palm" evidence="4">
    <location>
        <begin position="366"/>
        <end position="614"/>
    </location>
</feature>
<proteinExistence type="predicted"/>
<dbReference type="PANTHER" id="PTHR10133:SF27">
    <property type="entry name" value="DNA POLYMERASE NU"/>
    <property type="match status" value="1"/>
</dbReference>
<evidence type="ECO:0000259" key="4">
    <source>
        <dbReference type="SMART" id="SM00482"/>
    </source>
</evidence>
<keyword evidence="5" id="KW-0239">DNA-directed DNA polymerase</keyword>
<dbReference type="PANTHER" id="PTHR10133">
    <property type="entry name" value="DNA POLYMERASE I"/>
    <property type="match status" value="1"/>
</dbReference>
<dbReference type="GO" id="GO:0003677">
    <property type="term" value="F:DNA binding"/>
    <property type="evidence" value="ECO:0007669"/>
    <property type="project" value="InterPro"/>
</dbReference>
<protein>
    <recommendedName>
        <fullName evidence="1">DNA-directed DNA polymerase</fullName>
        <ecNumber evidence="1">2.7.7.7</ecNumber>
    </recommendedName>
</protein>
<dbReference type="OrthoDB" id="9764911at2"/>
<dbReference type="Proteomes" id="UP000036923">
    <property type="component" value="Unassembled WGS sequence"/>
</dbReference>
<dbReference type="InterPro" id="IPR043502">
    <property type="entry name" value="DNA/RNA_pol_sf"/>
</dbReference>
<keyword evidence="5" id="KW-0808">Transferase</keyword>
<dbReference type="SMART" id="SM00482">
    <property type="entry name" value="POLAc"/>
    <property type="match status" value="1"/>
</dbReference>
<evidence type="ECO:0000313" key="5">
    <source>
        <dbReference type="EMBL" id="KNY29065.1"/>
    </source>
</evidence>
<keyword evidence="2" id="KW-0235">DNA replication</keyword>
<organism evidence="5 6">
    <name type="scientific">Pseudobacteroides cellulosolvens ATCC 35603 = DSM 2933</name>
    <dbReference type="NCBI Taxonomy" id="398512"/>
    <lineage>
        <taxon>Bacteria</taxon>
        <taxon>Bacillati</taxon>
        <taxon>Bacillota</taxon>
        <taxon>Clostridia</taxon>
        <taxon>Eubacteriales</taxon>
        <taxon>Oscillospiraceae</taxon>
        <taxon>Pseudobacteroides</taxon>
    </lineage>
</organism>
<comment type="caution">
    <text evidence="5">The sequence shown here is derived from an EMBL/GenBank/DDBJ whole genome shotgun (WGS) entry which is preliminary data.</text>
</comment>
<dbReference type="SUPFAM" id="SSF56672">
    <property type="entry name" value="DNA/RNA polymerases"/>
    <property type="match status" value="1"/>
</dbReference>
<dbReference type="EC" id="2.7.7.7" evidence="1"/>
<dbReference type="RefSeq" id="WP_010244674.1">
    <property type="nucleotide sequence ID" value="NZ_LGTC01000001.1"/>
</dbReference>
<dbReference type="InterPro" id="IPR002298">
    <property type="entry name" value="DNA_polymerase_A"/>
</dbReference>
<sequence>MRTLAIDIETFSSVDLTSCGVYTYTAAPDFQILLFGYAWDDDPVELIDLACGERLPDAIVNAIESPEVIKTAFNAGFERICLSKHLNKHLKADSWRCTAIQAAMLGLPLHLDGVGTALKLKVQKDRAGKDLIRYFSIPCKSTKSNGGRTRNLPHHAPEKWQKFKDYCVRDVEVEREVRRKIERYPIPEKELKLWLLDQKINDTGVLVDMALVNQAVKCDTQYSSRLEVEAKTLTKLDNPNSVAQLKEWLKEQGLEVESLSKQAVQNLLTDADGEIERLLTLRQEMAKSSIAKYAAVQRSVCPDSRVRGLFQFYGANRTGRWAGRIFQIQNLPQNHMKDLEIARMLVKQGRFKELELLYESVPIVLSELIRTVLIPEQGCRFIVADFSAIEARVLAWLANEAWVLDTFKGHGKIYEQTASRMFGVPVEKIAKGNPEYELRAKGKVAVLACGYQGGVNALKAMGADKMGLSDTELDDIVRAWRSANQRIVRFWYDVEKAAVLAVREREPQRVGILRFKVENGILFITLPSGRRLAYIRPKIEKDLRFDKDGLTYEGLGINKQWWRQKTYGGRLVENIVQGAARDCLAEAMLRVDAKGYKIVGHVHDEIITEMRKGQGSLEELCGIMGQEIPWALGLPLRADGFETMFYKKE</sequence>
<dbReference type="EMBL" id="LGTC01000001">
    <property type="protein sequence ID" value="KNY29065.1"/>
    <property type="molecule type" value="Genomic_DNA"/>
</dbReference>
<dbReference type="Gene3D" id="1.10.150.20">
    <property type="entry name" value="5' to 3' exonuclease, C-terminal subdomain"/>
    <property type="match status" value="2"/>
</dbReference>
<dbReference type="SUPFAM" id="SSF53098">
    <property type="entry name" value="Ribonuclease H-like"/>
    <property type="match status" value="1"/>
</dbReference>
<reference evidence="6" key="1">
    <citation type="submission" date="2015-07" db="EMBL/GenBank/DDBJ databases">
        <title>Near-Complete Genome Sequence of the Cellulolytic Bacterium Bacteroides (Pseudobacteroides) cellulosolvens ATCC 35603.</title>
        <authorList>
            <person name="Dassa B."/>
            <person name="Utturkar S.M."/>
            <person name="Klingeman D.M."/>
            <person name="Hurt R.A."/>
            <person name="Keller M."/>
            <person name="Xu J."/>
            <person name="Reddy Y.H.K."/>
            <person name="Borovok I."/>
            <person name="Grinberg I.R."/>
            <person name="Lamed R."/>
            <person name="Zhivin O."/>
            <person name="Bayer E.A."/>
            <person name="Brown S.D."/>
        </authorList>
    </citation>
    <scope>NUCLEOTIDE SEQUENCE [LARGE SCALE GENOMIC DNA]</scope>
    <source>
        <strain evidence="6">DSM 2933</strain>
    </source>
</reference>
<evidence type="ECO:0000313" key="6">
    <source>
        <dbReference type="Proteomes" id="UP000036923"/>
    </source>
</evidence>
<evidence type="ECO:0000256" key="2">
    <source>
        <dbReference type="ARBA" id="ARBA00022705"/>
    </source>
</evidence>
<keyword evidence="6" id="KW-1185">Reference proteome</keyword>
<name>A0A0L6JTQ0_9FIRM</name>
<dbReference type="GO" id="GO:0006302">
    <property type="term" value="P:double-strand break repair"/>
    <property type="evidence" value="ECO:0007669"/>
    <property type="project" value="TreeGrafter"/>
</dbReference>
<dbReference type="AlphaFoldDB" id="A0A0L6JTQ0"/>
<evidence type="ECO:0000256" key="1">
    <source>
        <dbReference type="ARBA" id="ARBA00012417"/>
    </source>
</evidence>
<evidence type="ECO:0000256" key="3">
    <source>
        <dbReference type="ARBA" id="ARBA00049244"/>
    </source>
</evidence>
<dbReference type="GO" id="GO:0006261">
    <property type="term" value="P:DNA-templated DNA replication"/>
    <property type="evidence" value="ECO:0007669"/>
    <property type="project" value="InterPro"/>
</dbReference>